<accession>A0A5J4WUQ3</accession>
<feature type="coiled-coil region" evidence="1">
    <location>
        <begin position="24"/>
        <end position="65"/>
    </location>
</feature>
<protein>
    <submittedName>
        <fullName evidence="2">Uncharacterized protein</fullName>
    </submittedName>
</protein>
<dbReference type="EMBL" id="SNRW01000989">
    <property type="protein sequence ID" value="KAA6398296.1"/>
    <property type="molecule type" value="Genomic_DNA"/>
</dbReference>
<evidence type="ECO:0000256" key="1">
    <source>
        <dbReference type="SAM" id="Coils"/>
    </source>
</evidence>
<proteinExistence type="predicted"/>
<name>A0A5J4WUQ3_9EUKA</name>
<dbReference type="AlphaFoldDB" id="A0A5J4WUQ3"/>
<reference evidence="2 3" key="1">
    <citation type="submission" date="2019-03" db="EMBL/GenBank/DDBJ databases">
        <title>Single cell metagenomics reveals metabolic interactions within the superorganism composed of flagellate Streblomastix strix and complex community of Bacteroidetes bacteria on its surface.</title>
        <authorList>
            <person name="Treitli S.C."/>
            <person name="Kolisko M."/>
            <person name="Husnik F."/>
            <person name="Keeling P."/>
            <person name="Hampl V."/>
        </authorList>
    </citation>
    <scope>NUCLEOTIDE SEQUENCE [LARGE SCALE GENOMIC DNA]</scope>
    <source>
        <strain evidence="2">ST1C</strain>
    </source>
</reference>
<dbReference type="Proteomes" id="UP000324800">
    <property type="component" value="Unassembled WGS sequence"/>
</dbReference>
<gene>
    <name evidence="2" type="ORF">EZS28_006180</name>
</gene>
<comment type="caution">
    <text evidence="2">The sequence shown here is derived from an EMBL/GenBank/DDBJ whole genome shotgun (WGS) entry which is preliminary data.</text>
</comment>
<sequence>MTAPVAKSPVRSNDELQREKQLFTLRSELALKEIQREKKEIEEELHQLEQERQEFDKLKAEASLANTYNQALFTFI</sequence>
<keyword evidence="1" id="KW-0175">Coiled coil</keyword>
<evidence type="ECO:0000313" key="2">
    <source>
        <dbReference type="EMBL" id="KAA6398296.1"/>
    </source>
</evidence>
<organism evidence="2 3">
    <name type="scientific">Streblomastix strix</name>
    <dbReference type="NCBI Taxonomy" id="222440"/>
    <lineage>
        <taxon>Eukaryota</taxon>
        <taxon>Metamonada</taxon>
        <taxon>Preaxostyla</taxon>
        <taxon>Oxymonadida</taxon>
        <taxon>Streblomastigidae</taxon>
        <taxon>Streblomastix</taxon>
    </lineage>
</organism>
<evidence type="ECO:0000313" key="3">
    <source>
        <dbReference type="Proteomes" id="UP000324800"/>
    </source>
</evidence>